<feature type="domain" description="GGDEF" evidence="3">
    <location>
        <begin position="477"/>
        <end position="631"/>
    </location>
</feature>
<dbReference type="InterPro" id="IPR035919">
    <property type="entry name" value="EAL_sf"/>
</dbReference>
<dbReference type="Proteomes" id="UP000185678">
    <property type="component" value="Unassembled WGS sequence"/>
</dbReference>
<dbReference type="InterPro" id="IPR050706">
    <property type="entry name" value="Cyclic-di-GMP_PDE-like"/>
</dbReference>
<dbReference type="PROSITE" id="PS51371">
    <property type="entry name" value="CBS"/>
    <property type="match status" value="1"/>
</dbReference>
<dbReference type="SUPFAM" id="SSF55073">
    <property type="entry name" value="Nucleotide cyclase"/>
    <property type="match status" value="1"/>
</dbReference>
<dbReference type="SUPFAM" id="SSF54631">
    <property type="entry name" value="CBS-domain pair"/>
    <property type="match status" value="1"/>
</dbReference>
<dbReference type="Pfam" id="PF00990">
    <property type="entry name" value="GGDEF"/>
    <property type="match status" value="1"/>
</dbReference>
<evidence type="ECO:0000259" key="2">
    <source>
        <dbReference type="PROSITE" id="PS50883"/>
    </source>
</evidence>
<dbReference type="RefSeq" id="WP_245821276.1">
    <property type="nucleotide sequence ID" value="NZ_FTOA01000002.1"/>
</dbReference>
<sequence length="645" mass="72010">MPASRDYSTKAVLLKELAAREQDACLDLPDNDHRPQVYQPVFARHRSVVPLPPRWLAIMDQLEIAFQPIASIHSARCIGLEALMRGYDRLGYGSIQAVLEDAYKSGCLVEVEAALHEKAMIAFQQHADYQDLRLFLNIDGRSLHDAAYLAELLSAIRSRQDLQPTALVLEISEHLPGTLSERMTQGLDILRQAVGRLAIDDFGTGSAGFPLLYFAQPDYIKIDRFFIADLRRDTRKKVFLRHMVNLAHLLGVQVIAEGVENEREYLLCKDIGCDLIQGYLLAAPQLQPPSTACSCGVIDRLNAQDRRGGRSDQKLIQQEVDYIIPIDVNSDLGAVFERVRHEQAVSFFPVINDRQEPLGLLRESDLKSYAYSPFGRELLTNKGYGRQLSSFLVRCPVADINTPAEKILEIFSADEDSEGLLIVQDGQYQGFLSARSLLRILNEKNLAMARDQNPLTKLPGNAMINEFLGGAMADRSASYVIAYIDFDNFKPFNDTYGFRQGDRAITLFADILNKDLPRDSCFIGHVGGDDYFAAFRDVEFDDAQALIRHVIERFRQEVESFYDAESRARGYIVAKDRDGNQRHMPLLAASAALVHIPRGHAPGSIDDISEVIAVMKKEAKISPNKLASVSIISPGQTGRPTLLSA</sequence>
<dbReference type="PROSITE" id="PS50887">
    <property type="entry name" value="GGDEF"/>
    <property type="match status" value="1"/>
</dbReference>
<gene>
    <name evidence="5" type="ORF">SAMN05421779_10217</name>
</gene>
<evidence type="ECO:0000259" key="4">
    <source>
        <dbReference type="PROSITE" id="PS51371"/>
    </source>
</evidence>
<protein>
    <submittedName>
        <fullName evidence="5">Diguanylate cyclase/phosphodiesterase</fullName>
    </submittedName>
</protein>
<feature type="domain" description="CBS" evidence="4">
    <location>
        <begin position="388"/>
        <end position="448"/>
    </location>
</feature>
<dbReference type="Pfam" id="PF00563">
    <property type="entry name" value="EAL"/>
    <property type="match status" value="1"/>
</dbReference>
<dbReference type="InterPro" id="IPR000644">
    <property type="entry name" value="CBS_dom"/>
</dbReference>
<dbReference type="CDD" id="cd01949">
    <property type="entry name" value="GGDEF"/>
    <property type="match status" value="1"/>
</dbReference>
<feature type="domain" description="EAL" evidence="2">
    <location>
        <begin position="45"/>
        <end position="298"/>
    </location>
</feature>
<dbReference type="InterPro" id="IPR029787">
    <property type="entry name" value="Nucleotide_cyclase"/>
</dbReference>
<name>A0A1N7J9Z5_9PROT</name>
<reference evidence="5 6" key="1">
    <citation type="submission" date="2017-01" db="EMBL/GenBank/DDBJ databases">
        <authorList>
            <person name="Mah S.A."/>
            <person name="Swanson W.J."/>
            <person name="Moy G.W."/>
            <person name="Vacquier V.D."/>
        </authorList>
    </citation>
    <scope>NUCLEOTIDE SEQUENCE [LARGE SCALE GENOMIC DNA]</scope>
    <source>
        <strain evidence="5 6">DSM 11589</strain>
    </source>
</reference>
<dbReference type="Pfam" id="PF00571">
    <property type="entry name" value="CBS"/>
    <property type="match status" value="1"/>
</dbReference>
<dbReference type="GO" id="GO:0071111">
    <property type="term" value="F:cyclic-guanylate-specific phosphodiesterase activity"/>
    <property type="evidence" value="ECO:0007669"/>
    <property type="project" value="InterPro"/>
</dbReference>
<dbReference type="SMART" id="SM00052">
    <property type="entry name" value="EAL"/>
    <property type="match status" value="1"/>
</dbReference>
<dbReference type="SUPFAM" id="SSF141868">
    <property type="entry name" value="EAL domain-like"/>
    <property type="match status" value="1"/>
</dbReference>
<dbReference type="PROSITE" id="PS50883">
    <property type="entry name" value="EAL"/>
    <property type="match status" value="1"/>
</dbReference>
<dbReference type="InterPro" id="IPR000160">
    <property type="entry name" value="GGDEF_dom"/>
</dbReference>
<evidence type="ECO:0000313" key="5">
    <source>
        <dbReference type="EMBL" id="SIS46134.1"/>
    </source>
</evidence>
<dbReference type="PANTHER" id="PTHR33121:SF76">
    <property type="entry name" value="SIGNALING PROTEIN"/>
    <property type="match status" value="1"/>
</dbReference>
<accession>A0A1N7J9Z5</accession>
<dbReference type="STRING" id="80876.SAMN05421779_10217"/>
<dbReference type="CDD" id="cd01948">
    <property type="entry name" value="EAL"/>
    <property type="match status" value="1"/>
</dbReference>
<keyword evidence="6" id="KW-1185">Reference proteome</keyword>
<dbReference type="EMBL" id="FTOA01000002">
    <property type="protein sequence ID" value="SIS46134.1"/>
    <property type="molecule type" value="Genomic_DNA"/>
</dbReference>
<organism evidence="5 6">
    <name type="scientific">Insolitispirillum peregrinum</name>
    <dbReference type="NCBI Taxonomy" id="80876"/>
    <lineage>
        <taxon>Bacteria</taxon>
        <taxon>Pseudomonadati</taxon>
        <taxon>Pseudomonadota</taxon>
        <taxon>Alphaproteobacteria</taxon>
        <taxon>Rhodospirillales</taxon>
        <taxon>Novispirillaceae</taxon>
        <taxon>Insolitispirillum</taxon>
    </lineage>
</organism>
<dbReference type="InterPro" id="IPR001633">
    <property type="entry name" value="EAL_dom"/>
</dbReference>
<dbReference type="SMART" id="SM00267">
    <property type="entry name" value="GGDEF"/>
    <property type="match status" value="1"/>
</dbReference>
<dbReference type="PANTHER" id="PTHR33121">
    <property type="entry name" value="CYCLIC DI-GMP PHOSPHODIESTERASE PDEF"/>
    <property type="match status" value="1"/>
</dbReference>
<dbReference type="Gene3D" id="3.20.20.450">
    <property type="entry name" value="EAL domain"/>
    <property type="match status" value="1"/>
</dbReference>
<evidence type="ECO:0000256" key="1">
    <source>
        <dbReference type="PROSITE-ProRule" id="PRU00703"/>
    </source>
</evidence>
<dbReference type="NCBIfam" id="TIGR00254">
    <property type="entry name" value="GGDEF"/>
    <property type="match status" value="1"/>
</dbReference>
<evidence type="ECO:0000313" key="6">
    <source>
        <dbReference type="Proteomes" id="UP000185678"/>
    </source>
</evidence>
<dbReference type="InterPro" id="IPR046342">
    <property type="entry name" value="CBS_dom_sf"/>
</dbReference>
<evidence type="ECO:0000259" key="3">
    <source>
        <dbReference type="PROSITE" id="PS50887"/>
    </source>
</evidence>
<dbReference type="AlphaFoldDB" id="A0A1N7J9Z5"/>
<proteinExistence type="predicted"/>
<dbReference type="InterPro" id="IPR043128">
    <property type="entry name" value="Rev_trsase/Diguanyl_cyclase"/>
</dbReference>
<keyword evidence="1" id="KW-0129">CBS domain</keyword>
<dbReference type="Gene3D" id="3.30.70.270">
    <property type="match status" value="1"/>
</dbReference>